<organism evidence="2 3">
    <name type="scientific">Algoriphagus jejuensis</name>
    <dbReference type="NCBI Taxonomy" id="419934"/>
    <lineage>
        <taxon>Bacteria</taxon>
        <taxon>Pseudomonadati</taxon>
        <taxon>Bacteroidota</taxon>
        <taxon>Cytophagia</taxon>
        <taxon>Cytophagales</taxon>
        <taxon>Cyclobacteriaceae</taxon>
        <taxon>Algoriphagus</taxon>
    </lineage>
</organism>
<name>A0ABP3YEU4_9BACT</name>
<proteinExistence type="predicted"/>
<protein>
    <submittedName>
        <fullName evidence="2">Uncharacterized protein</fullName>
    </submittedName>
</protein>
<dbReference type="Proteomes" id="UP001500469">
    <property type="component" value="Unassembled WGS sequence"/>
</dbReference>
<feature type="region of interest" description="Disordered" evidence="1">
    <location>
        <begin position="50"/>
        <end position="70"/>
    </location>
</feature>
<keyword evidence="3" id="KW-1185">Reference proteome</keyword>
<sequence length="96" mass="10992">MRSMWLEPVPLDQAKQFFFTEKNAGNLPGMLVTDNYFISVYNEGLTEDQITESGQPNERGLNKRRMNPHDANTFEIAESKVADLSEIEDDKIHFIG</sequence>
<evidence type="ECO:0000256" key="1">
    <source>
        <dbReference type="SAM" id="MobiDB-lite"/>
    </source>
</evidence>
<evidence type="ECO:0000313" key="2">
    <source>
        <dbReference type="EMBL" id="GAA0879856.1"/>
    </source>
</evidence>
<comment type="caution">
    <text evidence="2">The sequence shown here is derived from an EMBL/GenBank/DDBJ whole genome shotgun (WGS) entry which is preliminary data.</text>
</comment>
<reference evidence="3" key="1">
    <citation type="journal article" date="2019" name="Int. J. Syst. Evol. Microbiol.">
        <title>The Global Catalogue of Microorganisms (GCM) 10K type strain sequencing project: providing services to taxonomists for standard genome sequencing and annotation.</title>
        <authorList>
            <consortium name="The Broad Institute Genomics Platform"/>
            <consortium name="The Broad Institute Genome Sequencing Center for Infectious Disease"/>
            <person name="Wu L."/>
            <person name="Ma J."/>
        </authorList>
    </citation>
    <scope>NUCLEOTIDE SEQUENCE [LARGE SCALE GENOMIC DNA]</scope>
    <source>
        <strain evidence="3">JCM 16112</strain>
    </source>
</reference>
<dbReference type="EMBL" id="BAAAFI010000035">
    <property type="protein sequence ID" value="GAA0879856.1"/>
    <property type="molecule type" value="Genomic_DNA"/>
</dbReference>
<accession>A0ABP3YEU4</accession>
<evidence type="ECO:0000313" key="3">
    <source>
        <dbReference type="Proteomes" id="UP001500469"/>
    </source>
</evidence>
<gene>
    <name evidence="2" type="ORF">GCM10009119_28250</name>
</gene>